<sequence>MAFEEKAKESILKQIDKERKHRGYIKMIFIYLRKHKLFALLIFILALMASSIGVSAPLVMKQIMKCLVDMTDESQSQPTTKFIIWDFTWLHWVLLQIAMYCGLGISIFSLNIAVGKLGKAVEIYLRNETVRALIQQDISYYSDKKIGEILTKLGADTWIIGEQTQNIPMMILIAIFNFIGSSVVLISVDWRLGLISMSFVAFGLSAILIFFSKVKSWIKKLRTTITFVNGDVTDRIGTIRLIKASGTESYEKKRFREIHTEFYETVRAFFKRLSFVLTSAFVSIMAIQLLILTTAYGFYKNDTEKLLIITTSFISGLGTMTSPIFQLLRALFGFLMANECTRRVFQIIDSKPIMDPHFYSGQGKIIDKIDKDIIFENVSFNYPEKPEKNVLPKFNFVFEKGKSYAFVGETGSGKSTISKLLLRFYDPTEGRILINGEVDLKELHLKSYLDLVGYVEQEPQIMFGTVKENIKYTTPNVTDDEVIEAAKKADLHNLIMSWPNKYETILGERGFMLSGGQKQRLVIARMFLKNPQILILDEATSALDNIVEKEIQAELEKLMIGRTSVSIAHRLSTIKNCDHIIVLAPGKGVVQIGTFDELKNTEGHFKKLYDAGLMKTEEVKNLI</sequence>
<dbReference type="InterPro" id="IPR003593">
    <property type="entry name" value="AAA+_ATPase"/>
</dbReference>
<dbReference type="GO" id="GO:0015421">
    <property type="term" value="F:ABC-type oligopeptide transporter activity"/>
    <property type="evidence" value="ECO:0007669"/>
    <property type="project" value="TreeGrafter"/>
</dbReference>
<keyword evidence="5 11" id="KW-0067">ATP-binding</keyword>
<dbReference type="InterPro" id="IPR027417">
    <property type="entry name" value="P-loop_NTPase"/>
</dbReference>
<dbReference type="Pfam" id="PF00005">
    <property type="entry name" value="ABC_tran"/>
    <property type="match status" value="1"/>
</dbReference>
<dbReference type="GO" id="GO:0005524">
    <property type="term" value="F:ATP binding"/>
    <property type="evidence" value="ECO:0007669"/>
    <property type="project" value="UniProtKB-KW"/>
</dbReference>
<protein>
    <submittedName>
        <fullName evidence="11">ABC transporter ATP-binding protein</fullName>
    </submittedName>
</protein>
<keyword evidence="4" id="KW-0547">Nucleotide-binding</keyword>
<evidence type="ECO:0000256" key="2">
    <source>
        <dbReference type="ARBA" id="ARBA00005417"/>
    </source>
</evidence>
<feature type="transmembrane region" description="Helical" evidence="8">
    <location>
        <begin position="305"/>
        <end position="328"/>
    </location>
</feature>
<dbReference type="InterPro" id="IPR017871">
    <property type="entry name" value="ABC_transporter-like_CS"/>
</dbReference>
<dbReference type="CDD" id="cd07346">
    <property type="entry name" value="ABC_6TM_exporters"/>
    <property type="match status" value="1"/>
</dbReference>
<feature type="transmembrane region" description="Helical" evidence="8">
    <location>
        <begin position="275"/>
        <end position="299"/>
    </location>
</feature>
<dbReference type="STRING" id="1276258.SAPIS_v1c00770"/>
<dbReference type="EMBL" id="CP006682">
    <property type="protein sequence ID" value="AHB35924.1"/>
    <property type="molecule type" value="Genomic_DNA"/>
</dbReference>
<dbReference type="KEGG" id="sapi:SAPIS_v1c00770"/>
<dbReference type="PROSITE" id="PS50929">
    <property type="entry name" value="ABC_TM1F"/>
    <property type="match status" value="1"/>
</dbReference>
<dbReference type="InterPro" id="IPR036640">
    <property type="entry name" value="ABC1_TM_sf"/>
</dbReference>
<dbReference type="RefSeq" id="WP_023788858.1">
    <property type="nucleotide sequence ID" value="NC_022998.1"/>
</dbReference>
<proteinExistence type="inferred from homology"/>
<dbReference type="Gene3D" id="3.40.50.300">
    <property type="entry name" value="P-loop containing nucleotide triphosphate hydrolases"/>
    <property type="match status" value="1"/>
</dbReference>
<evidence type="ECO:0000256" key="5">
    <source>
        <dbReference type="ARBA" id="ARBA00022840"/>
    </source>
</evidence>
<evidence type="ECO:0000256" key="3">
    <source>
        <dbReference type="ARBA" id="ARBA00022692"/>
    </source>
</evidence>
<feature type="domain" description="ABC transporter" evidence="9">
    <location>
        <begin position="373"/>
        <end position="611"/>
    </location>
</feature>
<dbReference type="HOGENOM" id="CLU_000604_84_3_14"/>
<dbReference type="InterPro" id="IPR003439">
    <property type="entry name" value="ABC_transporter-like_ATP-bd"/>
</dbReference>
<dbReference type="Gene3D" id="1.20.1560.10">
    <property type="entry name" value="ABC transporter type 1, transmembrane domain"/>
    <property type="match status" value="1"/>
</dbReference>
<evidence type="ECO:0000259" key="10">
    <source>
        <dbReference type="PROSITE" id="PS50929"/>
    </source>
</evidence>
<keyword evidence="7 8" id="KW-0472">Membrane</keyword>
<comment type="similarity">
    <text evidence="2">Belongs to the ABC transporter superfamily.</text>
</comment>
<dbReference type="SMART" id="SM00382">
    <property type="entry name" value="AAA"/>
    <property type="match status" value="1"/>
</dbReference>
<feature type="transmembrane region" description="Helical" evidence="8">
    <location>
        <begin position="169"/>
        <end position="188"/>
    </location>
</feature>
<dbReference type="InterPro" id="IPR039421">
    <property type="entry name" value="Type_1_exporter"/>
</dbReference>
<evidence type="ECO:0000313" key="11">
    <source>
        <dbReference type="EMBL" id="AHB35924.1"/>
    </source>
</evidence>
<evidence type="ECO:0000256" key="7">
    <source>
        <dbReference type="ARBA" id="ARBA00023136"/>
    </source>
</evidence>
<dbReference type="SUPFAM" id="SSF90123">
    <property type="entry name" value="ABC transporter transmembrane region"/>
    <property type="match status" value="1"/>
</dbReference>
<dbReference type="Pfam" id="PF00664">
    <property type="entry name" value="ABC_membrane"/>
    <property type="match status" value="1"/>
</dbReference>
<feature type="transmembrane region" description="Helical" evidence="8">
    <location>
        <begin position="37"/>
        <end position="60"/>
    </location>
</feature>
<dbReference type="InterPro" id="IPR011527">
    <property type="entry name" value="ABC1_TM_dom"/>
</dbReference>
<reference evidence="11 12" key="1">
    <citation type="journal article" date="2014" name="Genome Announc.">
        <title>Complete Genome Sequence of Spiroplasma apis B31T (ATCC 33834), a Bacterium Associated with May Disease of Honeybees (Apis mellifera).</title>
        <authorList>
            <person name="Ku C."/>
            <person name="Lo W.S."/>
            <person name="Chen L.L."/>
            <person name="Kuo C.H."/>
        </authorList>
    </citation>
    <scope>NUCLEOTIDE SEQUENCE [LARGE SCALE GENOMIC DNA]</scope>
    <source>
        <strain evidence="11">B31</strain>
    </source>
</reference>
<feature type="transmembrane region" description="Helical" evidence="8">
    <location>
        <begin position="194"/>
        <end position="212"/>
    </location>
</feature>
<name>V5RHA0_SPIAP</name>
<organism evidence="11 12">
    <name type="scientific">Spiroplasma apis B31</name>
    <dbReference type="NCBI Taxonomy" id="1276258"/>
    <lineage>
        <taxon>Bacteria</taxon>
        <taxon>Bacillati</taxon>
        <taxon>Mycoplasmatota</taxon>
        <taxon>Mollicutes</taxon>
        <taxon>Entomoplasmatales</taxon>
        <taxon>Spiroplasmataceae</taxon>
        <taxon>Spiroplasma</taxon>
    </lineage>
</organism>
<feature type="transmembrane region" description="Helical" evidence="8">
    <location>
        <begin position="89"/>
        <end position="114"/>
    </location>
</feature>
<dbReference type="PROSITE" id="PS50893">
    <property type="entry name" value="ABC_TRANSPORTER_2"/>
    <property type="match status" value="1"/>
</dbReference>
<dbReference type="PANTHER" id="PTHR43394:SF1">
    <property type="entry name" value="ATP-BINDING CASSETTE SUB-FAMILY B MEMBER 10, MITOCHONDRIAL"/>
    <property type="match status" value="1"/>
</dbReference>
<evidence type="ECO:0000313" key="12">
    <source>
        <dbReference type="Proteomes" id="UP000018550"/>
    </source>
</evidence>
<comment type="subcellular location">
    <subcellularLocation>
        <location evidence="1">Cell membrane</location>
        <topology evidence="1">Multi-pass membrane protein</topology>
    </subcellularLocation>
</comment>
<dbReference type="Proteomes" id="UP000018550">
    <property type="component" value="Chromosome"/>
</dbReference>
<dbReference type="FunFam" id="3.40.50.300:FF:000218">
    <property type="entry name" value="Multidrug ABC transporter ATP-binding protein"/>
    <property type="match status" value="1"/>
</dbReference>
<feature type="domain" description="ABC transmembrane type-1" evidence="10">
    <location>
        <begin position="40"/>
        <end position="336"/>
    </location>
</feature>
<evidence type="ECO:0000256" key="4">
    <source>
        <dbReference type="ARBA" id="ARBA00022741"/>
    </source>
</evidence>
<dbReference type="PATRIC" id="fig|1276258.3.peg.74"/>
<evidence type="ECO:0000256" key="8">
    <source>
        <dbReference type="SAM" id="Phobius"/>
    </source>
</evidence>
<dbReference type="CDD" id="cd03249">
    <property type="entry name" value="ABC_MTABC3_MDL1_MDL2"/>
    <property type="match status" value="1"/>
</dbReference>
<dbReference type="PROSITE" id="PS00211">
    <property type="entry name" value="ABC_TRANSPORTER_1"/>
    <property type="match status" value="1"/>
</dbReference>
<dbReference type="GO" id="GO:0016887">
    <property type="term" value="F:ATP hydrolysis activity"/>
    <property type="evidence" value="ECO:0007669"/>
    <property type="project" value="InterPro"/>
</dbReference>
<evidence type="ECO:0000259" key="9">
    <source>
        <dbReference type="PROSITE" id="PS50893"/>
    </source>
</evidence>
<keyword evidence="12" id="KW-1185">Reference proteome</keyword>
<dbReference type="AlphaFoldDB" id="V5RHA0"/>
<dbReference type="GO" id="GO:0005886">
    <property type="term" value="C:plasma membrane"/>
    <property type="evidence" value="ECO:0007669"/>
    <property type="project" value="UniProtKB-SubCell"/>
</dbReference>
<dbReference type="SUPFAM" id="SSF52540">
    <property type="entry name" value="P-loop containing nucleoside triphosphate hydrolases"/>
    <property type="match status" value="1"/>
</dbReference>
<keyword evidence="6 8" id="KW-1133">Transmembrane helix</keyword>
<gene>
    <name evidence="11" type="ORF">SAPIS_v1c00770</name>
</gene>
<dbReference type="PANTHER" id="PTHR43394">
    <property type="entry name" value="ATP-DEPENDENT PERMEASE MDL1, MITOCHONDRIAL"/>
    <property type="match status" value="1"/>
</dbReference>
<accession>V5RHA0</accession>
<evidence type="ECO:0000256" key="6">
    <source>
        <dbReference type="ARBA" id="ARBA00022989"/>
    </source>
</evidence>
<dbReference type="eggNOG" id="COG1132">
    <property type="taxonomic scope" value="Bacteria"/>
</dbReference>
<keyword evidence="3 8" id="KW-0812">Transmembrane</keyword>
<dbReference type="OrthoDB" id="9763744at2"/>
<evidence type="ECO:0000256" key="1">
    <source>
        <dbReference type="ARBA" id="ARBA00004651"/>
    </source>
</evidence>